<evidence type="ECO:0000313" key="2">
    <source>
        <dbReference type="EMBL" id="KAL3077763.1"/>
    </source>
</evidence>
<dbReference type="AlphaFoldDB" id="A0ABD2IWQ3"/>
<comment type="caution">
    <text evidence="2">The sequence shown here is derived from an EMBL/GenBank/DDBJ whole genome shotgun (WGS) entry which is preliminary data.</text>
</comment>
<name>A0ABD2IWQ3_9BILA</name>
<accession>A0ABD2IWQ3</accession>
<proteinExistence type="predicted"/>
<dbReference type="EMBL" id="JBICBT010001222">
    <property type="protein sequence ID" value="KAL3077763.1"/>
    <property type="molecule type" value="Genomic_DNA"/>
</dbReference>
<protein>
    <submittedName>
        <fullName evidence="2">Uncharacterized protein</fullName>
    </submittedName>
</protein>
<feature type="compositionally biased region" description="Polar residues" evidence="1">
    <location>
        <begin position="47"/>
        <end position="60"/>
    </location>
</feature>
<evidence type="ECO:0000313" key="3">
    <source>
        <dbReference type="EMBL" id="KAL3095689.1"/>
    </source>
</evidence>
<gene>
    <name evidence="3" type="ORF">niasHT_022913</name>
    <name evidence="2" type="ORF">niasHT_035942</name>
</gene>
<feature type="region of interest" description="Disordered" evidence="1">
    <location>
        <begin position="35"/>
        <end position="62"/>
    </location>
</feature>
<evidence type="ECO:0000256" key="1">
    <source>
        <dbReference type="SAM" id="MobiDB-lite"/>
    </source>
</evidence>
<organism evidence="2 4">
    <name type="scientific">Heterodera trifolii</name>
    <dbReference type="NCBI Taxonomy" id="157864"/>
    <lineage>
        <taxon>Eukaryota</taxon>
        <taxon>Metazoa</taxon>
        <taxon>Ecdysozoa</taxon>
        <taxon>Nematoda</taxon>
        <taxon>Chromadorea</taxon>
        <taxon>Rhabditida</taxon>
        <taxon>Tylenchina</taxon>
        <taxon>Tylenchomorpha</taxon>
        <taxon>Tylenchoidea</taxon>
        <taxon>Heteroderidae</taxon>
        <taxon>Heteroderinae</taxon>
        <taxon>Heterodera</taxon>
    </lineage>
</organism>
<evidence type="ECO:0000313" key="4">
    <source>
        <dbReference type="Proteomes" id="UP001620626"/>
    </source>
</evidence>
<sequence>MPSTRQQQLNMRKMSSVAAPPQCFCLLMPAPSQQKMTADPRKWGTNGWHSSTGRPNNLQRNLHRPTRAMDRTDCQYLNIFVNPHKKSVFVNSPNVQANPSVKALLDLFHLMPLNRPARISFVDHFHLRLENQAKALIAYMRDLSAPSPNDKRSALNSKWHLITVRRNLNLLSTRRLALCWPVPKV</sequence>
<reference evidence="2 4" key="1">
    <citation type="submission" date="2024-10" db="EMBL/GenBank/DDBJ databases">
        <authorList>
            <person name="Kim D."/>
        </authorList>
    </citation>
    <scope>NUCLEOTIDE SEQUENCE [LARGE SCALE GENOMIC DNA]</scope>
    <source>
        <strain evidence="2">BH-2024</strain>
    </source>
</reference>
<dbReference type="Proteomes" id="UP001620626">
    <property type="component" value="Unassembled WGS sequence"/>
</dbReference>
<keyword evidence="4" id="KW-1185">Reference proteome</keyword>
<dbReference type="EMBL" id="JBICBT010000876">
    <property type="protein sequence ID" value="KAL3095689.1"/>
    <property type="molecule type" value="Genomic_DNA"/>
</dbReference>